<feature type="chain" id="PRO_5026705663" description="CUB domain-containing protein" evidence="3">
    <location>
        <begin position="30"/>
        <end position="312"/>
    </location>
</feature>
<protein>
    <recommendedName>
        <fullName evidence="6">CUB domain-containing protein</fullName>
    </recommendedName>
</protein>
<evidence type="ECO:0000256" key="3">
    <source>
        <dbReference type="SAM" id="SignalP"/>
    </source>
</evidence>
<feature type="signal peptide" evidence="3">
    <location>
        <begin position="1"/>
        <end position="29"/>
    </location>
</feature>
<evidence type="ECO:0000256" key="2">
    <source>
        <dbReference type="SAM" id="Phobius"/>
    </source>
</evidence>
<keyword evidence="3" id="KW-0732">Signal</keyword>
<dbReference type="Proteomes" id="UP000507470">
    <property type="component" value="Unassembled WGS sequence"/>
</dbReference>
<proteinExistence type="predicted"/>
<evidence type="ECO:0008006" key="6">
    <source>
        <dbReference type="Google" id="ProtNLM"/>
    </source>
</evidence>
<accession>A0A6J8DGW8</accession>
<name>A0A6J8DGW8_MYTCO</name>
<feature type="region of interest" description="Disordered" evidence="1">
    <location>
        <begin position="266"/>
        <end position="298"/>
    </location>
</feature>
<evidence type="ECO:0000313" key="4">
    <source>
        <dbReference type="EMBL" id="CAC5407888.1"/>
    </source>
</evidence>
<gene>
    <name evidence="4" type="ORF">MCOR_41319</name>
</gene>
<sequence>MNLSLNLCTALCKWFLLWIFLQKSSSVTGERVWMDDETMCKKKTVIFVYDRNPFFIQAKEGNKDNPPKIYDCELIVGPFDENRSLIVTFISFYIKTCAVTVTISEGISSTMMQEKSLKTLDCKTKGKAKDQSFRLSKENTYLRFYLKTDDPADLNYNFILNITSVPVKPEDGSQLSVGVKIGIGIISVVAFILIVYFVFKIVKLRMSIKEDLDDSPSATNLYNLPGSNASNVNSYVPVPGKEPAARQIRQPDPEIYYEFSPSQTQVIENGSTDPKTPEVSPPSYEEALENSVPLTETDRLNAEYVNYNTENS</sequence>
<keyword evidence="2" id="KW-0472">Membrane</keyword>
<organism evidence="4 5">
    <name type="scientific">Mytilus coruscus</name>
    <name type="common">Sea mussel</name>
    <dbReference type="NCBI Taxonomy" id="42192"/>
    <lineage>
        <taxon>Eukaryota</taxon>
        <taxon>Metazoa</taxon>
        <taxon>Spiralia</taxon>
        <taxon>Lophotrochozoa</taxon>
        <taxon>Mollusca</taxon>
        <taxon>Bivalvia</taxon>
        <taxon>Autobranchia</taxon>
        <taxon>Pteriomorphia</taxon>
        <taxon>Mytilida</taxon>
        <taxon>Mytiloidea</taxon>
        <taxon>Mytilidae</taxon>
        <taxon>Mytilinae</taxon>
        <taxon>Mytilus</taxon>
    </lineage>
</organism>
<evidence type="ECO:0000256" key="1">
    <source>
        <dbReference type="SAM" id="MobiDB-lite"/>
    </source>
</evidence>
<keyword evidence="2" id="KW-1133">Transmembrane helix</keyword>
<dbReference type="OrthoDB" id="6049861at2759"/>
<dbReference type="EMBL" id="CACVKT020007423">
    <property type="protein sequence ID" value="CAC5407888.1"/>
    <property type="molecule type" value="Genomic_DNA"/>
</dbReference>
<feature type="transmembrane region" description="Helical" evidence="2">
    <location>
        <begin position="177"/>
        <end position="199"/>
    </location>
</feature>
<reference evidence="4 5" key="1">
    <citation type="submission" date="2020-06" db="EMBL/GenBank/DDBJ databases">
        <authorList>
            <person name="Li R."/>
            <person name="Bekaert M."/>
        </authorList>
    </citation>
    <scope>NUCLEOTIDE SEQUENCE [LARGE SCALE GENOMIC DNA]</scope>
    <source>
        <strain evidence="5">wild</strain>
    </source>
</reference>
<keyword evidence="5" id="KW-1185">Reference proteome</keyword>
<evidence type="ECO:0000313" key="5">
    <source>
        <dbReference type="Proteomes" id="UP000507470"/>
    </source>
</evidence>
<keyword evidence="2" id="KW-0812">Transmembrane</keyword>
<dbReference type="AlphaFoldDB" id="A0A6J8DGW8"/>